<dbReference type="HOGENOM" id="CLU_2026261_0_0_1"/>
<evidence type="ECO:0000256" key="7">
    <source>
        <dbReference type="ARBA" id="ARBA00023288"/>
    </source>
</evidence>
<comment type="domain">
    <text evidence="11">The DHHC domain is required for palmitoyltransferase activity.</text>
</comment>
<keyword evidence="3" id="KW-0812">Transmembrane</keyword>
<comment type="similarity">
    <text evidence="9">Belongs to the DHHC palmitoyltransferase family. PFA5 subfamily.</text>
</comment>
<dbReference type="AlphaFoldDB" id="A0A074YFH6"/>
<dbReference type="GO" id="GO:0006612">
    <property type="term" value="P:protein targeting to membrane"/>
    <property type="evidence" value="ECO:0007669"/>
    <property type="project" value="TreeGrafter"/>
</dbReference>
<evidence type="ECO:0000256" key="11">
    <source>
        <dbReference type="RuleBase" id="RU079119"/>
    </source>
</evidence>
<keyword evidence="8 11" id="KW-0012">Acyltransferase</keyword>
<evidence type="ECO:0000256" key="9">
    <source>
        <dbReference type="ARBA" id="ARBA00038298"/>
    </source>
</evidence>
<keyword evidence="2 11" id="KW-0808">Transferase</keyword>
<dbReference type="InterPro" id="IPR001594">
    <property type="entry name" value="Palmitoyltrfase_DHHC"/>
</dbReference>
<dbReference type="RefSeq" id="XP_013343347.1">
    <property type="nucleotide sequence ID" value="XM_013487893.1"/>
</dbReference>
<proteinExistence type="inferred from homology"/>
<evidence type="ECO:0000256" key="2">
    <source>
        <dbReference type="ARBA" id="ARBA00022679"/>
    </source>
</evidence>
<evidence type="ECO:0000256" key="3">
    <source>
        <dbReference type="ARBA" id="ARBA00022692"/>
    </source>
</evidence>
<evidence type="ECO:0000256" key="10">
    <source>
        <dbReference type="ARBA" id="ARBA00048048"/>
    </source>
</evidence>
<evidence type="ECO:0000259" key="12">
    <source>
        <dbReference type="Pfam" id="PF01529"/>
    </source>
</evidence>
<evidence type="ECO:0000313" key="13">
    <source>
        <dbReference type="EMBL" id="KEQ94809.1"/>
    </source>
</evidence>
<feature type="domain" description="Palmitoyltransferase DHHC" evidence="12">
    <location>
        <begin position="67"/>
        <end position="118"/>
    </location>
</feature>
<dbReference type="Pfam" id="PF01529">
    <property type="entry name" value="DHHC"/>
    <property type="match status" value="1"/>
</dbReference>
<organism evidence="13 14">
    <name type="scientific">Aureobasidium subglaciale (strain EXF-2481)</name>
    <name type="common">Aureobasidium pullulans var. subglaciale</name>
    <dbReference type="NCBI Taxonomy" id="1043005"/>
    <lineage>
        <taxon>Eukaryota</taxon>
        <taxon>Fungi</taxon>
        <taxon>Dikarya</taxon>
        <taxon>Ascomycota</taxon>
        <taxon>Pezizomycotina</taxon>
        <taxon>Dothideomycetes</taxon>
        <taxon>Dothideomycetidae</taxon>
        <taxon>Dothideales</taxon>
        <taxon>Saccotheciaceae</taxon>
        <taxon>Aureobasidium</taxon>
    </lineage>
</organism>
<reference evidence="13 14" key="1">
    <citation type="journal article" date="2014" name="BMC Genomics">
        <title>Genome sequencing of four Aureobasidium pullulans varieties: biotechnological potential, stress tolerance, and description of new species.</title>
        <authorList>
            <person name="Gostin Ar C."/>
            <person name="Ohm R.A."/>
            <person name="Kogej T."/>
            <person name="Sonjak S."/>
            <person name="Turk M."/>
            <person name="Zajc J."/>
            <person name="Zalar P."/>
            <person name="Grube M."/>
            <person name="Sun H."/>
            <person name="Han J."/>
            <person name="Sharma A."/>
            <person name="Chiniquy J."/>
            <person name="Ngan C.Y."/>
            <person name="Lipzen A."/>
            <person name="Barry K."/>
            <person name="Grigoriev I.V."/>
            <person name="Gunde-Cimerman N."/>
        </authorList>
    </citation>
    <scope>NUCLEOTIDE SEQUENCE [LARGE SCALE GENOMIC DNA]</scope>
    <source>
        <strain evidence="13 14">EXF-2481</strain>
    </source>
</reference>
<dbReference type="PROSITE" id="PS50216">
    <property type="entry name" value="DHHC"/>
    <property type="match status" value="1"/>
</dbReference>
<dbReference type="EMBL" id="KL584761">
    <property type="protein sequence ID" value="KEQ94809.1"/>
    <property type="molecule type" value="Genomic_DNA"/>
</dbReference>
<dbReference type="EC" id="2.3.1.225" evidence="11"/>
<evidence type="ECO:0000256" key="5">
    <source>
        <dbReference type="ARBA" id="ARBA00023136"/>
    </source>
</evidence>
<keyword evidence="7" id="KW-0449">Lipoprotein</keyword>
<dbReference type="GO" id="GO:0016020">
    <property type="term" value="C:membrane"/>
    <property type="evidence" value="ECO:0007669"/>
    <property type="project" value="UniProtKB-SubCell"/>
</dbReference>
<evidence type="ECO:0000256" key="6">
    <source>
        <dbReference type="ARBA" id="ARBA00023139"/>
    </source>
</evidence>
<keyword evidence="6" id="KW-0564">Palmitate</keyword>
<dbReference type="OrthoDB" id="331948at2759"/>
<comment type="subcellular location">
    <subcellularLocation>
        <location evidence="1">Membrane</location>
        <topology evidence="1">Multi-pass membrane protein</topology>
    </subcellularLocation>
</comment>
<dbReference type="PANTHER" id="PTHR22883:SF23">
    <property type="entry name" value="PALMITOYLTRANSFERASE ZDHHC6"/>
    <property type="match status" value="1"/>
</dbReference>
<keyword evidence="5" id="KW-0472">Membrane</keyword>
<dbReference type="GO" id="GO:0019706">
    <property type="term" value="F:protein-cysteine S-palmitoyltransferase activity"/>
    <property type="evidence" value="ECO:0007669"/>
    <property type="project" value="UniProtKB-EC"/>
</dbReference>
<gene>
    <name evidence="13" type="ORF">AUEXF2481DRAFT_258570</name>
</gene>
<dbReference type="GO" id="GO:0005783">
    <property type="term" value="C:endoplasmic reticulum"/>
    <property type="evidence" value="ECO:0007669"/>
    <property type="project" value="TreeGrafter"/>
</dbReference>
<dbReference type="GeneID" id="25363093"/>
<keyword evidence="4" id="KW-1133">Transmembrane helix</keyword>
<evidence type="ECO:0000256" key="1">
    <source>
        <dbReference type="ARBA" id="ARBA00004141"/>
    </source>
</evidence>
<evidence type="ECO:0000256" key="8">
    <source>
        <dbReference type="ARBA" id="ARBA00023315"/>
    </source>
</evidence>
<dbReference type="STRING" id="1043005.A0A074YFH6"/>
<dbReference type="InterPro" id="IPR039859">
    <property type="entry name" value="PFA4/ZDH16/20/ERF2-like"/>
</dbReference>
<evidence type="ECO:0000313" key="14">
    <source>
        <dbReference type="Proteomes" id="UP000030641"/>
    </source>
</evidence>
<dbReference type="InParanoid" id="A0A074YFH6"/>
<dbReference type="Proteomes" id="UP000030641">
    <property type="component" value="Unassembled WGS sequence"/>
</dbReference>
<comment type="catalytic activity">
    <reaction evidence="10 11">
        <text>L-cysteinyl-[protein] + hexadecanoyl-CoA = S-hexadecanoyl-L-cysteinyl-[protein] + CoA</text>
        <dbReference type="Rhea" id="RHEA:36683"/>
        <dbReference type="Rhea" id="RHEA-COMP:10131"/>
        <dbReference type="Rhea" id="RHEA-COMP:11032"/>
        <dbReference type="ChEBI" id="CHEBI:29950"/>
        <dbReference type="ChEBI" id="CHEBI:57287"/>
        <dbReference type="ChEBI" id="CHEBI:57379"/>
        <dbReference type="ChEBI" id="CHEBI:74151"/>
        <dbReference type="EC" id="2.3.1.225"/>
    </reaction>
</comment>
<protein>
    <recommendedName>
        <fullName evidence="11">Palmitoyltransferase</fullName>
        <ecNumber evidence="11">2.3.1.225</ecNumber>
    </recommendedName>
</protein>
<accession>A0A074YFH6</accession>
<keyword evidence="14" id="KW-1185">Reference proteome</keyword>
<dbReference type="PANTHER" id="PTHR22883">
    <property type="entry name" value="ZINC FINGER DHHC DOMAIN CONTAINING PROTEIN"/>
    <property type="match status" value="1"/>
</dbReference>
<dbReference type="GO" id="GO:0005794">
    <property type="term" value="C:Golgi apparatus"/>
    <property type="evidence" value="ECO:0007669"/>
    <property type="project" value="TreeGrafter"/>
</dbReference>
<sequence length="122" mass="14312">MTSSFFKCLYHAYVDLGILANNTYIDPEIQASPSFEKVHGLPRKVYPAPFLETFHDQMFCECDEDGEPLWCRRCEHYKPIRTHHSRMLDRCVLKFDHYCSWVGGYTTATNFKFFLQFSVPAA</sequence>
<evidence type="ECO:0000256" key="4">
    <source>
        <dbReference type="ARBA" id="ARBA00022989"/>
    </source>
</evidence>
<name>A0A074YFH6_AURSE</name>